<dbReference type="InterPro" id="IPR013563">
    <property type="entry name" value="Oligopep_ABC_C"/>
</dbReference>
<evidence type="ECO:0000256" key="4">
    <source>
        <dbReference type="ARBA" id="ARBA00022475"/>
    </source>
</evidence>
<evidence type="ECO:0000256" key="3">
    <source>
        <dbReference type="ARBA" id="ARBA00022448"/>
    </source>
</evidence>
<dbReference type="EMBL" id="JAMDMM010000044">
    <property type="protein sequence ID" value="MCY9609901.1"/>
    <property type="molecule type" value="Genomic_DNA"/>
</dbReference>
<keyword evidence="6 10" id="KW-0067">ATP-binding</keyword>
<gene>
    <name evidence="10" type="ORF">FLT43_22540</name>
    <name evidence="9" type="ORF">M5W83_22355</name>
</gene>
<dbReference type="Pfam" id="PF00005">
    <property type="entry name" value="ABC_tran"/>
    <property type="match status" value="1"/>
</dbReference>
<dbReference type="EMBL" id="CP041405">
    <property type="protein sequence ID" value="QDM45946.1"/>
    <property type="molecule type" value="Genomic_DNA"/>
</dbReference>
<reference evidence="10 11" key="1">
    <citation type="submission" date="2019-07" db="EMBL/GenBank/DDBJ databases">
        <title>Paenibacillus thiaminolyticus NRRL B-4156.</title>
        <authorList>
            <person name="Hehnly C."/>
            <person name="Zhang L."/>
        </authorList>
    </citation>
    <scope>NUCLEOTIDE SEQUENCE [LARGE SCALE GENOMIC DNA]</scope>
    <source>
        <strain evidence="10 11">NRRL B-4156</strain>
    </source>
</reference>
<dbReference type="Proteomes" id="UP000315377">
    <property type="component" value="Chromosome"/>
</dbReference>
<keyword evidence="4" id="KW-1003">Cell membrane</keyword>
<keyword evidence="5" id="KW-0547">Nucleotide-binding</keyword>
<accession>A0AAP9E0H9</accession>
<dbReference type="GO" id="GO:0005886">
    <property type="term" value="C:plasma membrane"/>
    <property type="evidence" value="ECO:0007669"/>
    <property type="project" value="UniProtKB-SubCell"/>
</dbReference>
<dbReference type="InterPro" id="IPR027417">
    <property type="entry name" value="P-loop_NTPase"/>
</dbReference>
<dbReference type="PANTHER" id="PTHR43297">
    <property type="entry name" value="OLIGOPEPTIDE TRANSPORT ATP-BINDING PROTEIN APPD"/>
    <property type="match status" value="1"/>
</dbReference>
<evidence type="ECO:0000313" key="10">
    <source>
        <dbReference type="EMBL" id="QDM45946.1"/>
    </source>
</evidence>
<dbReference type="Gene3D" id="3.40.50.300">
    <property type="entry name" value="P-loop containing nucleotide triphosphate hydrolases"/>
    <property type="match status" value="1"/>
</dbReference>
<dbReference type="InterPro" id="IPR050388">
    <property type="entry name" value="ABC_Ni/Peptide_Import"/>
</dbReference>
<dbReference type="CDD" id="cd03257">
    <property type="entry name" value="ABC_NikE_OppD_transporters"/>
    <property type="match status" value="1"/>
</dbReference>
<evidence type="ECO:0000256" key="5">
    <source>
        <dbReference type="ARBA" id="ARBA00022741"/>
    </source>
</evidence>
<evidence type="ECO:0000313" key="9">
    <source>
        <dbReference type="EMBL" id="MCY9609901.1"/>
    </source>
</evidence>
<dbReference type="PROSITE" id="PS50893">
    <property type="entry name" value="ABC_TRANSPORTER_2"/>
    <property type="match status" value="1"/>
</dbReference>
<feature type="domain" description="ABC transporter" evidence="8">
    <location>
        <begin position="5"/>
        <end position="256"/>
    </location>
</feature>
<dbReference type="PANTHER" id="PTHR43297:SF2">
    <property type="entry name" value="DIPEPTIDE TRANSPORT ATP-BINDING PROTEIN DPPD"/>
    <property type="match status" value="1"/>
</dbReference>
<comment type="subcellular location">
    <subcellularLocation>
        <location evidence="1">Cell membrane</location>
        <topology evidence="1">Peripheral membrane protein</topology>
    </subcellularLocation>
</comment>
<dbReference type="SMART" id="SM00382">
    <property type="entry name" value="AAA"/>
    <property type="match status" value="1"/>
</dbReference>
<evidence type="ECO:0000256" key="1">
    <source>
        <dbReference type="ARBA" id="ARBA00004202"/>
    </source>
</evidence>
<dbReference type="GO" id="GO:0016887">
    <property type="term" value="F:ATP hydrolysis activity"/>
    <property type="evidence" value="ECO:0007669"/>
    <property type="project" value="InterPro"/>
</dbReference>
<evidence type="ECO:0000259" key="8">
    <source>
        <dbReference type="PROSITE" id="PS50893"/>
    </source>
</evidence>
<dbReference type="InterPro" id="IPR003439">
    <property type="entry name" value="ABC_transporter-like_ATP-bd"/>
</dbReference>
<evidence type="ECO:0000256" key="7">
    <source>
        <dbReference type="ARBA" id="ARBA00023136"/>
    </source>
</evidence>
<dbReference type="NCBIfam" id="TIGR01727">
    <property type="entry name" value="oligo_HPY"/>
    <property type="match status" value="1"/>
</dbReference>
<dbReference type="InterPro" id="IPR017871">
    <property type="entry name" value="ABC_transporter-like_CS"/>
</dbReference>
<evidence type="ECO:0000313" key="11">
    <source>
        <dbReference type="Proteomes" id="UP000315377"/>
    </source>
</evidence>
<protein>
    <submittedName>
        <fullName evidence="10">ABC transporter ATP-binding protein</fullName>
    </submittedName>
</protein>
<evidence type="ECO:0000256" key="6">
    <source>
        <dbReference type="ARBA" id="ARBA00022840"/>
    </source>
</evidence>
<dbReference type="GO" id="GO:0005524">
    <property type="term" value="F:ATP binding"/>
    <property type="evidence" value="ECO:0007669"/>
    <property type="project" value="UniProtKB-KW"/>
</dbReference>
<keyword evidence="3" id="KW-0813">Transport</keyword>
<comment type="similarity">
    <text evidence="2">Belongs to the ABC transporter superfamily.</text>
</comment>
<sequence>MEPVLAVEQLETEFVTNGGVFKAVDGVSFHVHQGETLGVVGESGCGKSVTSLSIMGLLPKKIGRVKGGRIQFHGNDLLQVPERQMRSIRGNRIAMIFQEPMTSLNPVFRIGDQLAEAIQLHKKLKRKEAMRHAVDMLHKVGIPHPESVAQEYPHQLSGGMRQRVMIAMAMSCNPEVLIADEPTTALDVTIQAQILDLMRQLQEEEKTSILLITHDLGVVAEMCHRVVVMYAGQVVEEADVDTLFESPQHPYTQGLLASLPQLAGEQERLESIPGAVPSPLQMPPGCRFAPRCKYRTEACDQAQPALTDLGGGHRCRCLLVEKGVAR</sequence>
<keyword evidence="12" id="KW-1185">Reference proteome</keyword>
<dbReference type="GeneID" id="76998739"/>
<evidence type="ECO:0000256" key="2">
    <source>
        <dbReference type="ARBA" id="ARBA00005417"/>
    </source>
</evidence>
<evidence type="ECO:0000313" key="12">
    <source>
        <dbReference type="Proteomes" id="UP001209276"/>
    </source>
</evidence>
<dbReference type="RefSeq" id="WP_087440679.1">
    <property type="nucleotide sequence ID" value="NZ_CABMNB010000008.1"/>
</dbReference>
<dbReference type="Proteomes" id="UP001209276">
    <property type="component" value="Unassembled WGS sequence"/>
</dbReference>
<reference evidence="9 12" key="2">
    <citation type="submission" date="2022-05" db="EMBL/GenBank/DDBJ databases">
        <title>Genome Sequencing of Bee-Associated Microbes.</title>
        <authorList>
            <person name="Dunlap C."/>
        </authorList>
    </citation>
    <scope>NUCLEOTIDE SEQUENCE [LARGE SCALE GENOMIC DNA]</scope>
    <source>
        <strain evidence="9 12">NRRL B-14613</strain>
    </source>
</reference>
<dbReference type="GO" id="GO:0015833">
    <property type="term" value="P:peptide transport"/>
    <property type="evidence" value="ECO:0007669"/>
    <property type="project" value="InterPro"/>
</dbReference>
<dbReference type="Pfam" id="PF08352">
    <property type="entry name" value="oligo_HPY"/>
    <property type="match status" value="1"/>
</dbReference>
<proteinExistence type="inferred from homology"/>
<dbReference type="AlphaFoldDB" id="A0AAP9E0H9"/>
<dbReference type="PROSITE" id="PS00211">
    <property type="entry name" value="ABC_TRANSPORTER_1"/>
    <property type="match status" value="1"/>
</dbReference>
<dbReference type="SUPFAM" id="SSF52540">
    <property type="entry name" value="P-loop containing nucleoside triphosphate hydrolases"/>
    <property type="match status" value="1"/>
</dbReference>
<keyword evidence="7" id="KW-0472">Membrane</keyword>
<organism evidence="10 11">
    <name type="scientific">Paenibacillus thiaminolyticus</name>
    <name type="common">Bacillus thiaminolyticus</name>
    <dbReference type="NCBI Taxonomy" id="49283"/>
    <lineage>
        <taxon>Bacteria</taxon>
        <taxon>Bacillati</taxon>
        <taxon>Bacillota</taxon>
        <taxon>Bacilli</taxon>
        <taxon>Bacillales</taxon>
        <taxon>Paenibacillaceae</taxon>
        <taxon>Paenibacillus</taxon>
    </lineage>
</organism>
<dbReference type="FunFam" id="3.40.50.300:FF:000016">
    <property type="entry name" value="Oligopeptide ABC transporter ATP-binding component"/>
    <property type="match status" value="1"/>
</dbReference>
<name>A0AAP9E0H9_PANTH</name>
<dbReference type="InterPro" id="IPR003593">
    <property type="entry name" value="AAA+_ATPase"/>
</dbReference>